<dbReference type="AlphaFoldDB" id="A0A096H2M9"/>
<feature type="coiled-coil region" evidence="1">
    <location>
        <begin position="138"/>
        <end position="185"/>
    </location>
</feature>
<proteinExistence type="predicted"/>
<feature type="chain" id="PRO_5005415502" description="DUF2799 domain-containing protein" evidence="2">
    <location>
        <begin position="36"/>
        <end position="188"/>
    </location>
</feature>
<dbReference type="EMBL" id="AWOR01000001">
    <property type="protein sequence ID" value="KGH31690.1"/>
    <property type="molecule type" value="Genomic_DNA"/>
</dbReference>
<name>A0A096H2M9_COMTE</name>
<accession>A0A096H2M9</accession>
<gene>
    <name evidence="3" type="ORF">P353_00155</name>
</gene>
<dbReference type="Pfam" id="PF10973">
    <property type="entry name" value="DUF2799"/>
    <property type="match status" value="1"/>
</dbReference>
<reference evidence="3 4" key="1">
    <citation type="submission" date="2013-09" db="EMBL/GenBank/DDBJ databases">
        <title>High correlation between genotypes and phenotypes of environmental bacteria Comamonas testosteroni strains.</title>
        <authorList>
            <person name="Liu L."/>
            <person name="Zhu W."/>
            <person name="Xia X."/>
            <person name="Xu B."/>
            <person name="Luo M."/>
            <person name="Wang G."/>
        </authorList>
    </citation>
    <scope>NUCLEOTIDE SEQUENCE [LARGE SCALE GENOMIC DNA]</scope>
    <source>
        <strain evidence="3 4">JL40</strain>
    </source>
</reference>
<evidence type="ECO:0008006" key="5">
    <source>
        <dbReference type="Google" id="ProtNLM"/>
    </source>
</evidence>
<feature type="signal peptide" evidence="2">
    <location>
        <begin position="1"/>
        <end position="35"/>
    </location>
</feature>
<evidence type="ECO:0000256" key="2">
    <source>
        <dbReference type="SAM" id="SignalP"/>
    </source>
</evidence>
<keyword evidence="2" id="KW-0732">Signal</keyword>
<comment type="caution">
    <text evidence="3">The sequence shown here is derived from an EMBL/GenBank/DDBJ whole genome shotgun (WGS) entry which is preliminary data.</text>
</comment>
<evidence type="ECO:0000313" key="3">
    <source>
        <dbReference type="EMBL" id="KGH31690.1"/>
    </source>
</evidence>
<evidence type="ECO:0000256" key="1">
    <source>
        <dbReference type="SAM" id="Coils"/>
    </source>
</evidence>
<dbReference type="InterPro" id="IPR021242">
    <property type="entry name" value="DUF2799"/>
</dbReference>
<organism evidence="3 4">
    <name type="scientific">Comamonas testosteroni</name>
    <name type="common">Pseudomonas testosteroni</name>
    <dbReference type="NCBI Taxonomy" id="285"/>
    <lineage>
        <taxon>Bacteria</taxon>
        <taxon>Pseudomonadati</taxon>
        <taxon>Pseudomonadota</taxon>
        <taxon>Betaproteobacteria</taxon>
        <taxon>Burkholderiales</taxon>
        <taxon>Comamonadaceae</taxon>
        <taxon>Comamonas</taxon>
    </lineage>
</organism>
<sequence>MGVVTIAAMQARSRFSLTLCLAAAALLGGCAGMDAQECRDTDWAYLGQLDAMDGRLDLSTRARRHFKACKDQGVQMDARAYQQGWLRGLQDFCTPDSGKTYAEAGRKFQPGYCPAPLEAAFLQGYAPARERYQDRQSVLELERRIDAKKKELREARDAKNSAGHIAYVQKDLRDLQLELVQLRLKLAQ</sequence>
<evidence type="ECO:0000313" key="4">
    <source>
        <dbReference type="Proteomes" id="UP000029553"/>
    </source>
</evidence>
<dbReference type="Proteomes" id="UP000029553">
    <property type="component" value="Unassembled WGS sequence"/>
</dbReference>
<protein>
    <recommendedName>
        <fullName evidence="5">DUF2799 domain-containing protein</fullName>
    </recommendedName>
</protein>
<keyword evidence="1" id="KW-0175">Coiled coil</keyword>